<comment type="caution">
    <text evidence="1">The sequence shown here is derived from an EMBL/GenBank/DDBJ whole genome shotgun (WGS) entry which is preliminary data.</text>
</comment>
<evidence type="ECO:0000313" key="1">
    <source>
        <dbReference type="EMBL" id="KAF6474723.1"/>
    </source>
</evidence>
<organism evidence="1 2">
    <name type="scientific">Rousettus aegyptiacus</name>
    <name type="common">Egyptian fruit bat</name>
    <name type="synonym">Pteropus aegyptiacus</name>
    <dbReference type="NCBI Taxonomy" id="9407"/>
    <lineage>
        <taxon>Eukaryota</taxon>
        <taxon>Metazoa</taxon>
        <taxon>Chordata</taxon>
        <taxon>Craniata</taxon>
        <taxon>Vertebrata</taxon>
        <taxon>Euteleostomi</taxon>
        <taxon>Mammalia</taxon>
        <taxon>Eutheria</taxon>
        <taxon>Laurasiatheria</taxon>
        <taxon>Chiroptera</taxon>
        <taxon>Yinpterochiroptera</taxon>
        <taxon>Pteropodoidea</taxon>
        <taxon>Pteropodidae</taxon>
        <taxon>Rousettinae</taxon>
        <taxon>Rousettus</taxon>
    </lineage>
</organism>
<dbReference type="Proteomes" id="UP000593571">
    <property type="component" value="Unassembled WGS sequence"/>
</dbReference>
<name>A0A7J8HR00_ROUAE</name>
<proteinExistence type="predicted"/>
<dbReference type="EMBL" id="JACASE010000004">
    <property type="protein sequence ID" value="KAF6474723.1"/>
    <property type="molecule type" value="Genomic_DNA"/>
</dbReference>
<keyword evidence="2" id="KW-1185">Reference proteome</keyword>
<protein>
    <submittedName>
        <fullName evidence="1">Uncharacterized protein</fullName>
    </submittedName>
</protein>
<evidence type="ECO:0000313" key="2">
    <source>
        <dbReference type="Proteomes" id="UP000593571"/>
    </source>
</evidence>
<gene>
    <name evidence="1" type="ORF">HJG63_010893</name>
</gene>
<dbReference type="AlphaFoldDB" id="A0A7J8HR00"/>
<accession>A0A7J8HR00</accession>
<sequence length="149" mass="15923">MGNCSSVGAQLRSEGTLTSGEAEIFSPRRWETSRVGCVQFAASPQSGNFELPGYGSRRLALRKSLAAKTGGPPAHAPPWTETWEWGGCLNKTGVLLGRGMRILDPVTTRGAVCPCGLQSFAAFQDSGSNISNTHLDPTRLYHRRGVDCA</sequence>
<reference evidence="1 2" key="1">
    <citation type="journal article" date="2020" name="Nature">
        <title>Six reference-quality genomes reveal evolution of bat adaptations.</title>
        <authorList>
            <person name="Jebb D."/>
            <person name="Huang Z."/>
            <person name="Pippel M."/>
            <person name="Hughes G.M."/>
            <person name="Lavrichenko K."/>
            <person name="Devanna P."/>
            <person name="Winkler S."/>
            <person name="Jermiin L.S."/>
            <person name="Skirmuntt E.C."/>
            <person name="Katzourakis A."/>
            <person name="Burkitt-Gray L."/>
            <person name="Ray D.A."/>
            <person name="Sullivan K.A.M."/>
            <person name="Roscito J.G."/>
            <person name="Kirilenko B.M."/>
            <person name="Davalos L.M."/>
            <person name="Corthals A.P."/>
            <person name="Power M.L."/>
            <person name="Jones G."/>
            <person name="Ransome R.D."/>
            <person name="Dechmann D.K.N."/>
            <person name="Locatelli A.G."/>
            <person name="Puechmaille S.J."/>
            <person name="Fedrigo O."/>
            <person name="Jarvis E.D."/>
            <person name="Hiller M."/>
            <person name="Vernes S.C."/>
            <person name="Myers E.W."/>
            <person name="Teeling E.C."/>
        </authorList>
    </citation>
    <scope>NUCLEOTIDE SEQUENCE [LARGE SCALE GENOMIC DNA]</scope>
    <source>
        <strain evidence="1">MRouAeg1</strain>
        <tissue evidence="1">Muscle</tissue>
    </source>
</reference>